<dbReference type="OrthoDB" id="10037294at2759"/>
<dbReference type="InterPro" id="IPR002172">
    <property type="entry name" value="LDrepeatLR_classA_rpt"/>
</dbReference>
<dbReference type="PANTHER" id="PTHR46876">
    <property type="entry name" value="LOW-DENSITY LIPOPROTEIN RECEPTOR-RELATED PROTEIN 11"/>
    <property type="match status" value="1"/>
</dbReference>
<evidence type="ECO:0000256" key="7">
    <source>
        <dbReference type="ARBA" id="ARBA00023180"/>
    </source>
</evidence>
<keyword evidence="4" id="KW-1133">Transmembrane helix</keyword>
<dbReference type="Proteomes" id="UP000085678">
    <property type="component" value="Unplaced"/>
</dbReference>
<keyword evidence="6 8" id="KW-1015">Disulfide bond</keyword>
<keyword evidence="5" id="KW-0472">Membrane</keyword>
<feature type="domain" description="MANSC" evidence="11">
    <location>
        <begin position="55"/>
        <end position="130"/>
    </location>
</feature>
<keyword evidence="12" id="KW-1185">Reference proteome</keyword>
<evidence type="ECO:0000313" key="13">
    <source>
        <dbReference type="RefSeq" id="XP_013401845.1"/>
    </source>
</evidence>
<dbReference type="InterPro" id="IPR036055">
    <property type="entry name" value="LDL_receptor-like_sf"/>
</dbReference>
<dbReference type="CDD" id="cd00112">
    <property type="entry name" value="LDLa"/>
    <property type="match status" value="1"/>
</dbReference>
<dbReference type="PANTHER" id="PTHR46876:SF1">
    <property type="entry name" value="LOW-DENSITY LIPOPROTEIN RECEPTOR-RELATED PROTEIN 11"/>
    <property type="match status" value="1"/>
</dbReference>
<evidence type="ECO:0000256" key="2">
    <source>
        <dbReference type="ARBA" id="ARBA00022692"/>
    </source>
</evidence>
<feature type="chain" id="PRO_5010222779" evidence="10">
    <location>
        <begin position="19"/>
        <end position="311"/>
    </location>
</feature>
<dbReference type="InterPro" id="IPR023415">
    <property type="entry name" value="LDLR_class-A_CS"/>
</dbReference>
<evidence type="ECO:0000256" key="6">
    <source>
        <dbReference type="ARBA" id="ARBA00023157"/>
    </source>
</evidence>
<evidence type="ECO:0000256" key="4">
    <source>
        <dbReference type="ARBA" id="ARBA00022989"/>
    </source>
</evidence>
<feature type="region of interest" description="Disordered" evidence="9">
    <location>
        <begin position="148"/>
        <end position="211"/>
    </location>
</feature>
<dbReference type="SMART" id="SM00765">
    <property type="entry name" value="MANEC"/>
    <property type="match status" value="1"/>
</dbReference>
<evidence type="ECO:0000256" key="3">
    <source>
        <dbReference type="ARBA" id="ARBA00022729"/>
    </source>
</evidence>
<comment type="caution">
    <text evidence="8">Lacks conserved residue(s) required for the propagation of feature annotation.</text>
</comment>
<dbReference type="PROSITE" id="PS01209">
    <property type="entry name" value="LDLRA_1"/>
    <property type="match status" value="1"/>
</dbReference>
<evidence type="ECO:0000256" key="9">
    <source>
        <dbReference type="SAM" id="MobiDB-lite"/>
    </source>
</evidence>
<dbReference type="Pfam" id="PF07502">
    <property type="entry name" value="MANEC"/>
    <property type="match status" value="1"/>
</dbReference>
<keyword evidence="3 10" id="KW-0732">Signal</keyword>
<organism evidence="12 13">
    <name type="scientific">Lingula anatina</name>
    <name type="common">Brachiopod</name>
    <name type="synonym">Lingula unguis</name>
    <dbReference type="NCBI Taxonomy" id="7574"/>
    <lineage>
        <taxon>Eukaryota</taxon>
        <taxon>Metazoa</taxon>
        <taxon>Spiralia</taxon>
        <taxon>Lophotrochozoa</taxon>
        <taxon>Brachiopoda</taxon>
        <taxon>Linguliformea</taxon>
        <taxon>Lingulata</taxon>
        <taxon>Lingulida</taxon>
        <taxon>Linguloidea</taxon>
        <taxon>Lingulidae</taxon>
        <taxon>Lingula</taxon>
    </lineage>
</organism>
<evidence type="ECO:0000256" key="1">
    <source>
        <dbReference type="ARBA" id="ARBA00004479"/>
    </source>
</evidence>
<evidence type="ECO:0000313" key="12">
    <source>
        <dbReference type="Proteomes" id="UP000085678"/>
    </source>
</evidence>
<dbReference type="KEGG" id="lak:106167588"/>
<dbReference type="PROSITE" id="PS50068">
    <property type="entry name" value="LDLRA_2"/>
    <property type="match status" value="1"/>
</dbReference>
<accession>A0A1S3IUG0</accession>
<dbReference type="SMART" id="SM00192">
    <property type="entry name" value="LDLa"/>
    <property type="match status" value="1"/>
</dbReference>
<dbReference type="GeneID" id="106167588"/>
<keyword evidence="2" id="KW-0812">Transmembrane</keyword>
<evidence type="ECO:0000256" key="10">
    <source>
        <dbReference type="SAM" id="SignalP"/>
    </source>
</evidence>
<dbReference type="AlphaFoldDB" id="A0A1S3IUG0"/>
<evidence type="ECO:0000256" key="8">
    <source>
        <dbReference type="PROSITE-ProRule" id="PRU00124"/>
    </source>
</evidence>
<gene>
    <name evidence="13" type="primary">LOC106167588</name>
</gene>
<dbReference type="InParanoid" id="A0A1S3IUG0"/>
<dbReference type="InterPro" id="IPR011106">
    <property type="entry name" value="MANSC_N"/>
</dbReference>
<sequence length="311" mass="34533">MKTHCLLISLAVLSGVLTVEVPEDYAKLLSSKLLQELEKRLDERHNQEPRCQYETRHSTIIRTNASLSAGAEFLKAPDDVESQRDCLQECCYREKCSVAVYQTKDSSCYLFNCRKKGICQFTSSSKYNTMILEDRLITSDEDANENKFIEEEDAQPSTTTSSTTAKATTPTTTTAAPTTASTTTTTTTTTTTATTTTERTTVTEKHTTKPKEKTKVPLLNLCSAEENICETAHSHCKDNFCQCMGGYHAKNGVCRRDCDPNFQWECTNGKASYVGENCIAKYDRCDGIAQCPDGSDEENCNPKGRVQSAIY</sequence>
<dbReference type="SUPFAM" id="SSF57424">
    <property type="entry name" value="LDL receptor-like module"/>
    <property type="match status" value="1"/>
</dbReference>
<dbReference type="RefSeq" id="XP_013401845.1">
    <property type="nucleotide sequence ID" value="XM_013546391.2"/>
</dbReference>
<feature type="disulfide bond" evidence="8">
    <location>
        <begin position="285"/>
        <end position="300"/>
    </location>
</feature>
<keyword evidence="7" id="KW-0325">Glycoprotein</keyword>
<evidence type="ECO:0000259" key="11">
    <source>
        <dbReference type="PROSITE" id="PS50986"/>
    </source>
</evidence>
<feature type="compositionally biased region" description="Basic and acidic residues" evidence="9">
    <location>
        <begin position="201"/>
        <end position="211"/>
    </location>
</feature>
<feature type="signal peptide" evidence="10">
    <location>
        <begin position="1"/>
        <end position="18"/>
    </location>
</feature>
<reference evidence="13" key="1">
    <citation type="submission" date="2025-08" db="UniProtKB">
        <authorList>
            <consortium name="RefSeq"/>
        </authorList>
    </citation>
    <scope>IDENTIFICATION</scope>
    <source>
        <tissue evidence="13">Gonads</tissue>
    </source>
</reference>
<dbReference type="Gene3D" id="4.10.400.10">
    <property type="entry name" value="Low-density Lipoprotein Receptor"/>
    <property type="match status" value="1"/>
</dbReference>
<comment type="subcellular location">
    <subcellularLocation>
        <location evidence="1">Membrane</location>
        <topology evidence="1">Single-pass type I membrane protein</topology>
    </subcellularLocation>
</comment>
<evidence type="ECO:0000256" key="5">
    <source>
        <dbReference type="ARBA" id="ARBA00023136"/>
    </source>
</evidence>
<dbReference type="InterPro" id="IPR013980">
    <property type="entry name" value="MANSC_dom"/>
</dbReference>
<dbReference type="GO" id="GO:0016020">
    <property type="term" value="C:membrane"/>
    <property type="evidence" value="ECO:0007669"/>
    <property type="project" value="UniProtKB-SubCell"/>
</dbReference>
<dbReference type="PROSITE" id="PS50986">
    <property type="entry name" value="MANSC"/>
    <property type="match status" value="1"/>
</dbReference>
<protein>
    <submittedName>
        <fullName evidence="13">Low-density lipoprotein receptor-related protein 11-like</fullName>
    </submittedName>
</protein>
<name>A0A1S3IUG0_LINAN</name>
<proteinExistence type="predicted"/>
<feature type="compositionally biased region" description="Low complexity" evidence="9">
    <location>
        <begin position="158"/>
        <end position="200"/>
    </location>
</feature>